<keyword evidence="6" id="KW-0862">Zinc</keyword>
<dbReference type="Bgee" id="ENSMODG00000004588">
    <property type="expression patterns" value="Expressed in forelimb bud and 19 other cell types or tissues"/>
</dbReference>
<proteinExistence type="inferred from homology"/>
<sequence>MTFQDVAVDFTREEWCLLSPPQKELYKEVMLENARNLLSVGLPVPTEDVLSYLEQSEAPWMLEQEDLRSCHPEGEIRPEMKETPTEMSPSVEETDQQILMSDVPDNVAWREFCVESQNSPYSEHQRMNSEEKSSECEQSGKTFRWRPKLAGHQRIHTGERSYECKQCGKIFSRRSNLIKHQRIHTGERPYECKQCGKTFSWSSHLAQHQRIHTGEKPYECNLCGKTFTQSSTLARHQRIHTGEKPYECKQCGKTFSRSSYLAQHQRVHTGEKLYECKQCGKTFSRISHLAVHQRIHT</sequence>
<accession>H9H654</accession>
<dbReference type="AlphaFoldDB" id="H9H654"/>
<feature type="domain" description="KRAB" evidence="13">
    <location>
        <begin position="1"/>
        <end position="72"/>
    </location>
</feature>
<evidence type="ECO:0000256" key="6">
    <source>
        <dbReference type="ARBA" id="ARBA00022833"/>
    </source>
</evidence>
<evidence type="ECO:0000256" key="7">
    <source>
        <dbReference type="ARBA" id="ARBA00023015"/>
    </source>
</evidence>
<dbReference type="InterPro" id="IPR013087">
    <property type="entry name" value="Znf_C2H2_type"/>
</dbReference>
<evidence type="ECO:0000259" key="12">
    <source>
        <dbReference type="PROSITE" id="PS50157"/>
    </source>
</evidence>
<dbReference type="GO" id="GO:0000981">
    <property type="term" value="F:DNA-binding transcription factor activity, RNA polymerase II-specific"/>
    <property type="evidence" value="ECO:0000318"/>
    <property type="project" value="GO_Central"/>
</dbReference>
<dbReference type="SMART" id="SM00355">
    <property type="entry name" value="ZnF_C2H2"/>
    <property type="match status" value="6"/>
</dbReference>
<evidence type="ECO:0000313" key="14">
    <source>
        <dbReference type="Ensembl" id="ENSMODP00000005667.4"/>
    </source>
</evidence>
<dbReference type="HOGENOM" id="CLU_002678_0_7_1"/>
<organism evidence="14 15">
    <name type="scientific">Monodelphis domestica</name>
    <name type="common">Gray short-tailed opossum</name>
    <dbReference type="NCBI Taxonomy" id="13616"/>
    <lineage>
        <taxon>Eukaryota</taxon>
        <taxon>Metazoa</taxon>
        <taxon>Chordata</taxon>
        <taxon>Craniata</taxon>
        <taxon>Vertebrata</taxon>
        <taxon>Euteleostomi</taxon>
        <taxon>Mammalia</taxon>
        <taxon>Metatheria</taxon>
        <taxon>Didelphimorphia</taxon>
        <taxon>Didelphidae</taxon>
        <taxon>Monodelphis</taxon>
    </lineage>
</organism>
<dbReference type="PANTHER" id="PTHR23234">
    <property type="entry name" value="ZNF44 PROTEIN"/>
    <property type="match status" value="1"/>
</dbReference>
<dbReference type="PANTHER" id="PTHR23234:SF8">
    <property type="entry name" value="C2H2-TYPE DOMAIN-CONTAINING PROTEIN"/>
    <property type="match status" value="1"/>
</dbReference>
<keyword evidence="9" id="KW-0804">Transcription</keyword>
<dbReference type="Gene3D" id="6.10.140.140">
    <property type="match status" value="1"/>
</dbReference>
<feature type="domain" description="C2H2-type" evidence="12">
    <location>
        <begin position="162"/>
        <end position="189"/>
    </location>
</feature>
<feature type="domain" description="C2H2-type" evidence="12">
    <location>
        <begin position="246"/>
        <end position="273"/>
    </location>
</feature>
<keyword evidence="5 11" id="KW-0863">Zinc-finger</keyword>
<dbReference type="InterPro" id="IPR036051">
    <property type="entry name" value="KRAB_dom_sf"/>
</dbReference>
<dbReference type="InParanoid" id="H9H654"/>
<dbReference type="Ensembl" id="ENSMODT00000005786.4">
    <property type="protein sequence ID" value="ENSMODP00000005667.4"/>
    <property type="gene ID" value="ENSMODG00000004588.4"/>
</dbReference>
<dbReference type="FunFam" id="3.30.160.60:FF:002888">
    <property type="entry name" value="Uncharacterized protein"/>
    <property type="match status" value="1"/>
</dbReference>
<evidence type="ECO:0000256" key="9">
    <source>
        <dbReference type="ARBA" id="ARBA00023163"/>
    </source>
</evidence>
<comment type="subcellular location">
    <subcellularLocation>
        <location evidence="1">Nucleus</location>
    </subcellularLocation>
</comment>
<dbReference type="FunFam" id="3.30.160.60:FF:003795">
    <property type="match status" value="1"/>
</dbReference>
<dbReference type="FunFam" id="3.30.160.60:FF:004169">
    <property type="match status" value="1"/>
</dbReference>
<keyword evidence="7" id="KW-0805">Transcription regulation</keyword>
<dbReference type="GeneTree" id="ENSGT00940000153582"/>
<dbReference type="Gene3D" id="3.30.160.60">
    <property type="entry name" value="Classic Zinc Finger"/>
    <property type="match status" value="6"/>
</dbReference>
<dbReference type="GO" id="GO:0008270">
    <property type="term" value="F:zinc ion binding"/>
    <property type="evidence" value="ECO:0007669"/>
    <property type="project" value="UniProtKB-KW"/>
</dbReference>
<dbReference type="GO" id="GO:0005634">
    <property type="term" value="C:nucleus"/>
    <property type="evidence" value="ECO:0000318"/>
    <property type="project" value="GO_Central"/>
</dbReference>
<dbReference type="SUPFAM" id="SSF109640">
    <property type="entry name" value="KRAB domain (Kruppel-associated box)"/>
    <property type="match status" value="1"/>
</dbReference>
<evidence type="ECO:0000256" key="5">
    <source>
        <dbReference type="ARBA" id="ARBA00022771"/>
    </source>
</evidence>
<dbReference type="InterPro" id="IPR036236">
    <property type="entry name" value="Znf_C2H2_sf"/>
</dbReference>
<dbReference type="eggNOG" id="KOG1721">
    <property type="taxonomic scope" value="Eukaryota"/>
</dbReference>
<dbReference type="Pfam" id="PF13465">
    <property type="entry name" value="zf-H2C2_2"/>
    <property type="match status" value="2"/>
</dbReference>
<comment type="similarity">
    <text evidence="2">Belongs to the krueppel C2H2-type zinc-finger protein family.</text>
</comment>
<name>H9H654_MONDO</name>
<protein>
    <submittedName>
        <fullName evidence="14">Uncharacterized protein</fullName>
    </submittedName>
</protein>
<dbReference type="PROSITE" id="PS50157">
    <property type="entry name" value="ZINC_FINGER_C2H2_2"/>
    <property type="match status" value="6"/>
</dbReference>
<dbReference type="Pfam" id="PF00096">
    <property type="entry name" value="zf-C2H2"/>
    <property type="match status" value="2"/>
</dbReference>
<dbReference type="Proteomes" id="UP000002280">
    <property type="component" value="Unplaced"/>
</dbReference>
<dbReference type="OMA" id="WTEICAT"/>
<keyword evidence="3" id="KW-0479">Metal-binding</keyword>
<evidence type="ECO:0000259" key="13">
    <source>
        <dbReference type="PROSITE" id="PS50805"/>
    </source>
</evidence>
<dbReference type="CDD" id="cd07765">
    <property type="entry name" value="KRAB_A-box"/>
    <property type="match status" value="1"/>
</dbReference>
<feature type="domain" description="C2H2-type" evidence="12">
    <location>
        <begin position="190"/>
        <end position="217"/>
    </location>
</feature>
<dbReference type="FunFam" id="3.30.160.60:FF:001351">
    <property type="entry name" value="zinc finger protein 197 isoform X1"/>
    <property type="match status" value="1"/>
</dbReference>
<evidence type="ECO:0000256" key="2">
    <source>
        <dbReference type="ARBA" id="ARBA00006991"/>
    </source>
</evidence>
<reference evidence="14" key="1">
    <citation type="journal article" date="2007" name="Nature">
        <title>Genome of the marsupial Monodelphis domestica reveals innovation in non-coding sequences.</title>
        <authorList>
            <person name="Mikkelsen T.S."/>
            <person name="Wakefield M.J."/>
            <person name="Aken B."/>
            <person name="Amemiya C.T."/>
            <person name="Chang J.L."/>
            <person name="Duke S."/>
            <person name="Garber M."/>
            <person name="Gentles A.J."/>
            <person name="Goodstadt L."/>
            <person name="Heger A."/>
            <person name="Jurka J."/>
            <person name="Kamal M."/>
            <person name="Mauceli E."/>
            <person name="Searle S.M."/>
            <person name="Sharpe T."/>
            <person name="Baker M.L."/>
            <person name="Batzer M.A."/>
            <person name="Benos P.V."/>
            <person name="Belov K."/>
            <person name="Clamp M."/>
            <person name="Cook A."/>
            <person name="Cuff J."/>
            <person name="Das R."/>
            <person name="Davidow L."/>
            <person name="Deakin J.E."/>
            <person name="Fazzari M.J."/>
            <person name="Glass J.L."/>
            <person name="Grabherr M."/>
            <person name="Greally J.M."/>
            <person name="Gu W."/>
            <person name="Hore T.A."/>
            <person name="Huttley G.A."/>
            <person name="Kleber M."/>
            <person name="Jirtle R.L."/>
            <person name="Koina E."/>
            <person name="Lee J.T."/>
            <person name="Mahony S."/>
            <person name="Marra M.A."/>
            <person name="Miller R.D."/>
            <person name="Nicholls R.D."/>
            <person name="Oda M."/>
            <person name="Papenfuss A.T."/>
            <person name="Parra Z.E."/>
            <person name="Pollock D.D."/>
            <person name="Ray D.A."/>
            <person name="Schein J.E."/>
            <person name="Speed T.P."/>
            <person name="Thompson K."/>
            <person name="VandeBerg J.L."/>
            <person name="Wade C.M."/>
            <person name="Walker J.A."/>
            <person name="Waters P.D."/>
            <person name="Webber C."/>
            <person name="Weidman J.R."/>
            <person name="Xie X."/>
            <person name="Zody M.C."/>
            <person name="Baldwin J."/>
            <person name="Abdouelleil A."/>
            <person name="Abdulkadir J."/>
            <person name="Abebe A."/>
            <person name="Abera B."/>
            <person name="Abreu J."/>
            <person name="Acer S.C."/>
            <person name="Aftuck L."/>
            <person name="Alexander A."/>
            <person name="An P."/>
            <person name="Anderson E."/>
            <person name="Anderson S."/>
            <person name="Arachi H."/>
            <person name="Azer M."/>
            <person name="Bachantsang P."/>
            <person name="Barry A."/>
            <person name="Bayul T."/>
            <person name="Berlin A."/>
            <person name="Bessette D."/>
            <person name="Bloom T."/>
            <person name="Bloom T."/>
            <person name="Boguslavskiy L."/>
            <person name="Bonnet C."/>
            <person name="Boukhgalter B."/>
            <person name="Bourzgui I."/>
            <person name="Brown A."/>
            <person name="Cahill P."/>
            <person name="Channer S."/>
            <person name="Cheshatsang Y."/>
            <person name="Chuda L."/>
            <person name="Citroen M."/>
            <person name="Collymore A."/>
            <person name="Cooke P."/>
            <person name="Costello M."/>
            <person name="D'Aco K."/>
            <person name="Daza R."/>
            <person name="De Haan G."/>
            <person name="DeGray S."/>
            <person name="DeMaso C."/>
            <person name="Dhargay N."/>
            <person name="Dooley K."/>
            <person name="Dooley E."/>
            <person name="Doricent M."/>
            <person name="Dorje P."/>
            <person name="Dorjee K."/>
            <person name="Dupes A."/>
            <person name="Elong R."/>
            <person name="Falk J."/>
            <person name="Farina A."/>
            <person name="Faro S."/>
            <person name="Ferguson D."/>
            <person name="Fisher S."/>
            <person name="Foley C.D."/>
            <person name="Franke A."/>
            <person name="Friedrich D."/>
            <person name="Gadbois L."/>
            <person name="Gearin G."/>
            <person name="Gearin C.R."/>
            <person name="Giannoukos G."/>
            <person name="Goode T."/>
            <person name="Graham J."/>
            <person name="Grandbois E."/>
            <person name="Grewal S."/>
            <person name="Gyaltsen K."/>
            <person name="Hafez N."/>
            <person name="Hagos B."/>
            <person name="Hall J."/>
            <person name="Henson C."/>
            <person name="Hollinger A."/>
            <person name="Honan T."/>
            <person name="Huard M.D."/>
            <person name="Hughes L."/>
            <person name="Hurhula B."/>
            <person name="Husby M.E."/>
            <person name="Kamat A."/>
            <person name="Kanga B."/>
            <person name="Kashin S."/>
            <person name="Khazanovich D."/>
            <person name="Kisner P."/>
            <person name="Lance K."/>
            <person name="Lara M."/>
            <person name="Lee W."/>
            <person name="Lennon N."/>
            <person name="Letendre F."/>
            <person name="LeVine R."/>
            <person name="Lipovsky A."/>
            <person name="Liu X."/>
            <person name="Liu J."/>
            <person name="Liu S."/>
            <person name="Lokyitsang T."/>
            <person name="Lokyitsang Y."/>
            <person name="Lubonja R."/>
            <person name="Lui A."/>
            <person name="MacDonald P."/>
            <person name="Magnisalis V."/>
            <person name="Maru K."/>
            <person name="Matthews C."/>
            <person name="McCusker W."/>
            <person name="McDonough S."/>
            <person name="Mehta T."/>
            <person name="Meldrim J."/>
            <person name="Meneus L."/>
            <person name="Mihai O."/>
            <person name="Mihalev A."/>
            <person name="Mihova T."/>
            <person name="Mittelman R."/>
            <person name="Mlenga V."/>
            <person name="Montmayeur A."/>
            <person name="Mulrain L."/>
            <person name="Navidi A."/>
            <person name="Naylor J."/>
            <person name="Negash T."/>
            <person name="Nguyen T."/>
            <person name="Nguyen N."/>
            <person name="Nicol R."/>
            <person name="Norbu C."/>
            <person name="Norbu N."/>
            <person name="Novod N."/>
            <person name="O'Neill B."/>
            <person name="Osman S."/>
            <person name="Markiewicz E."/>
            <person name="Oyono O.L."/>
            <person name="Patti C."/>
            <person name="Phunkhang P."/>
            <person name="Pierre F."/>
            <person name="Priest M."/>
            <person name="Raghuraman S."/>
            <person name="Rege F."/>
            <person name="Reyes R."/>
            <person name="Rise C."/>
            <person name="Rogov P."/>
            <person name="Ross K."/>
            <person name="Ryan E."/>
            <person name="Settipalli S."/>
            <person name="Shea T."/>
            <person name="Sherpa N."/>
            <person name="Shi L."/>
            <person name="Shih D."/>
            <person name="Sparrow T."/>
            <person name="Spaulding J."/>
            <person name="Stalker J."/>
            <person name="Stange-Thomann N."/>
            <person name="Stavropoulos S."/>
            <person name="Stone C."/>
            <person name="Strader C."/>
            <person name="Tesfaye S."/>
            <person name="Thomson T."/>
            <person name="Thoulutsang Y."/>
            <person name="Thoulutsang D."/>
            <person name="Topham K."/>
            <person name="Topping I."/>
            <person name="Tsamla T."/>
            <person name="Vassiliev H."/>
            <person name="Vo A."/>
            <person name="Wangchuk T."/>
            <person name="Wangdi T."/>
            <person name="Weiand M."/>
            <person name="Wilkinson J."/>
            <person name="Wilson A."/>
            <person name="Yadav S."/>
            <person name="Young G."/>
            <person name="Yu Q."/>
            <person name="Zembek L."/>
            <person name="Zhong D."/>
            <person name="Zimmer A."/>
            <person name="Zwirko Z."/>
            <person name="Jaffe D.B."/>
            <person name="Alvarez P."/>
            <person name="Brockman W."/>
            <person name="Butler J."/>
            <person name="Chin C."/>
            <person name="Gnerre S."/>
            <person name="MacCallum I."/>
            <person name="Graves J.A."/>
            <person name="Ponting C.P."/>
            <person name="Breen M."/>
            <person name="Samollow P.B."/>
            <person name="Lander E.S."/>
            <person name="Lindblad-Toh K."/>
        </authorList>
    </citation>
    <scope>NUCLEOTIDE SEQUENCE [LARGE SCALE GENOMIC DNA]</scope>
</reference>
<evidence type="ECO:0000313" key="15">
    <source>
        <dbReference type="Proteomes" id="UP000002280"/>
    </source>
</evidence>
<dbReference type="PROSITE" id="PS50805">
    <property type="entry name" value="KRAB"/>
    <property type="match status" value="1"/>
</dbReference>
<dbReference type="GO" id="GO:0045892">
    <property type="term" value="P:negative regulation of DNA-templated transcription"/>
    <property type="evidence" value="ECO:0007669"/>
    <property type="project" value="UniProtKB-ARBA"/>
</dbReference>
<dbReference type="GO" id="GO:0006357">
    <property type="term" value="P:regulation of transcription by RNA polymerase II"/>
    <property type="evidence" value="ECO:0000318"/>
    <property type="project" value="GO_Central"/>
</dbReference>
<dbReference type="SUPFAM" id="SSF57667">
    <property type="entry name" value="beta-beta-alpha zinc fingers"/>
    <property type="match status" value="3"/>
</dbReference>
<keyword evidence="10" id="KW-0539">Nucleus</keyword>
<keyword evidence="8" id="KW-0238">DNA-binding</keyword>
<reference evidence="14" key="3">
    <citation type="submission" date="2025-09" db="UniProtKB">
        <authorList>
            <consortium name="Ensembl"/>
        </authorList>
    </citation>
    <scope>IDENTIFICATION</scope>
</reference>
<keyword evidence="15" id="KW-1185">Reference proteome</keyword>
<dbReference type="FunFam" id="3.30.160.60:FF:000052">
    <property type="entry name" value="zinc finger protein 546 isoform X1"/>
    <property type="match status" value="2"/>
</dbReference>
<dbReference type="PROSITE" id="PS00028">
    <property type="entry name" value="ZINC_FINGER_C2H2_1"/>
    <property type="match status" value="5"/>
</dbReference>
<evidence type="ECO:0000256" key="11">
    <source>
        <dbReference type="PROSITE-ProRule" id="PRU00042"/>
    </source>
</evidence>
<evidence type="ECO:0000256" key="8">
    <source>
        <dbReference type="ARBA" id="ARBA00023125"/>
    </source>
</evidence>
<evidence type="ECO:0000256" key="3">
    <source>
        <dbReference type="ARBA" id="ARBA00022723"/>
    </source>
</evidence>
<evidence type="ECO:0000256" key="1">
    <source>
        <dbReference type="ARBA" id="ARBA00004123"/>
    </source>
</evidence>
<dbReference type="GO" id="GO:0000977">
    <property type="term" value="F:RNA polymerase II transcription regulatory region sequence-specific DNA binding"/>
    <property type="evidence" value="ECO:0000318"/>
    <property type="project" value="GO_Central"/>
</dbReference>
<dbReference type="SMART" id="SM00349">
    <property type="entry name" value="KRAB"/>
    <property type="match status" value="1"/>
</dbReference>
<evidence type="ECO:0000256" key="10">
    <source>
        <dbReference type="ARBA" id="ARBA00023242"/>
    </source>
</evidence>
<dbReference type="Pfam" id="PF01352">
    <property type="entry name" value="KRAB"/>
    <property type="match status" value="1"/>
</dbReference>
<keyword evidence="4" id="KW-0677">Repeat</keyword>
<evidence type="ECO:0000256" key="4">
    <source>
        <dbReference type="ARBA" id="ARBA00022737"/>
    </source>
</evidence>
<dbReference type="InterPro" id="IPR050758">
    <property type="entry name" value="Znf_C2H2-type"/>
</dbReference>
<feature type="domain" description="C2H2-type" evidence="12">
    <location>
        <begin position="274"/>
        <end position="297"/>
    </location>
</feature>
<feature type="domain" description="C2H2-type" evidence="12">
    <location>
        <begin position="218"/>
        <end position="245"/>
    </location>
</feature>
<feature type="domain" description="C2H2-type" evidence="12">
    <location>
        <begin position="134"/>
        <end position="161"/>
    </location>
</feature>
<reference evidence="14" key="2">
    <citation type="submission" date="2025-08" db="UniProtKB">
        <authorList>
            <consortium name="Ensembl"/>
        </authorList>
    </citation>
    <scope>IDENTIFICATION</scope>
</reference>
<dbReference type="InterPro" id="IPR001909">
    <property type="entry name" value="KRAB"/>
</dbReference>